<name>A0AA35RSR0_GEOBA</name>
<organism evidence="13 14">
    <name type="scientific">Geodia barretti</name>
    <name type="common">Barrett's horny sponge</name>
    <dbReference type="NCBI Taxonomy" id="519541"/>
    <lineage>
        <taxon>Eukaryota</taxon>
        <taxon>Metazoa</taxon>
        <taxon>Porifera</taxon>
        <taxon>Demospongiae</taxon>
        <taxon>Heteroscleromorpha</taxon>
        <taxon>Tetractinellida</taxon>
        <taxon>Astrophorina</taxon>
        <taxon>Geodiidae</taxon>
        <taxon>Geodia</taxon>
    </lineage>
</organism>
<dbReference type="InterPro" id="IPR052352">
    <property type="entry name" value="Sugar_Degrad_Dehydratases"/>
</dbReference>
<dbReference type="EC" id="4.2.1.9" evidence="9"/>
<dbReference type="GO" id="GO:0051536">
    <property type="term" value="F:iron-sulfur cluster binding"/>
    <property type="evidence" value="ECO:0007669"/>
    <property type="project" value="UniProtKB-KW"/>
</dbReference>
<dbReference type="Pfam" id="PF24877">
    <property type="entry name" value="ILV_EDD_C"/>
    <property type="match status" value="1"/>
</dbReference>
<dbReference type="GO" id="GO:0004160">
    <property type="term" value="F:dihydroxy-acid dehydratase activity"/>
    <property type="evidence" value="ECO:0007669"/>
    <property type="project" value="UniProtKB-EC"/>
</dbReference>
<evidence type="ECO:0000256" key="1">
    <source>
        <dbReference type="ARBA" id="ARBA00006486"/>
    </source>
</evidence>
<dbReference type="InterPro" id="IPR020558">
    <property type="entry name" value="DiOHA_6PGluconate_deHydtase_CS"/>
</dbReference>
<dbReference type="SUPFAM" id="SSF143975">
    <property type="entry name" value="IlvD/EDD N-terminal domain-like"/>
    <property type="match status" value="1"/>
</dbReference>
<dbReference type="InterPro" id="IPR037237">
    <property type="entry name" value="IlvD/EDD_N"/>
</dbReference>
<dbReference type="GO" id="GO:0009082">
    <property type="term" value="P:branched-chain amino acid biosynthetic process"/>
    <property type="evidence" value="ECO:0007669"/>
    <property type="project" value="UniProtKB-ARBA"/>
</dbReference>
<evidence type="ECO:0000256" key="4">
    <source>
        <dbReference type="ARBA" id="ARBA00023014"/>
    </source>
</evidence>
<dbReference type="InterPro" id="IPR056740">
    <property type="entry name" value="ILV_EDD_C"/>
</dbReference>
<evidence type="ECO:0000313" key="14">
    <source>
        <dbReference type="Proteomes" id="UP001174909"/>
    </source>
</evidence>
<keyword evidence="2" id="KW-0479">Metal-binding</keyword>
<dbReference type="Pfam" id="PF00920">
    <property type="entry name" value="ILVD_EDD_N"/>
    <property type="match status" value="1"/>
</dbReference>
<comment type="pathway">
    <text evidence="8">Amino-acid biosynthesis; L-isoleucine biosynthesis; L-isoleucine from 2-oxobutanoate: step 3/4.</text>
</comment>
<evidence type="ECO:0000256" key="6">
    <source>
        <dbReference type="ARBA" id="ARBA00029304"/>
    </source>
</evidence>
<dbReference type="PANTHER" id="PTHR43183:SF2">
    <property type="entry name" value="DIHYDROXY-ACID DEHYDRATASE"/>
    <property type="match status" value="1"/>
</dbReference>
<keyword evidence="3" id="KW-0408">Iron</keyword>
<comment type="caution">
    <text evidence="13">The sequence shown here is derived from an EMBL/GenBank/DDBJ whole genome shotgun (WGS) entry which is preliminary data.</text>
</comment>
<dbReference type="AlphaFoldDB" id="A0AA35RSR0"/>
<dbReference type="Proteomes" id="UP001174909">
    <property type="component" value="Unassembled WGS sequence"/>
</dbReference>
<evidence type="ECO:0000256" key="7">
    <source>
        <dbReference type="ARBA" id="ARBA00029436"/>
    </source>
</evidence>
<evidence type="ECO:0000259" key="11">
    <source>
        <dbReference type="Pfam" id="PF00920"/>
    </source>
</evidence>
<dbReference type="PANTHER" id="PTHR43183">
    <property type="entry name" value="HYPOTHETICAL DIHYDROXYACID DEHYDRATASE (EUROFUNG)-RELATED"/>
    <property type="match status" value="1"/>
</dbReference>
<proteinExistence type="inferred from homology"/>
<dbReference type="EMBL" id="CASHTH010001587">
    <property type="protein sequence ID" value="CAI8017045.1"/>
    <property type="molecule type" value="Genomic_DNA"/>
</dbReference>
<evidence type="ECO:0000256" key="2">
    <source>
        <dbReference type="ARBA" id="ARBA00022723"/>
    </source>
</evidence>
<keyword evidence="14" id="KW-1185">Reference proteome</keyword>
<dbReference type="GO" id="GO:0046872">
    <property type="term" value="F:metal ion binding"/>
    <property type="evidence" value="ECO:0007669"/>
    <property type="project" value="UniProtKB-KW"/>
</dbReference>
<evidence type="ECO:0000256" key="9">
    <source>
        <dbReference type="ARBA" id="ARBA00029490"/>
    </source>
</evidence>
<feature type="domain" description="Dihydroxy-acid/6-phosphogluconate dehydratase C-terminal" evidence="12">
    <location>
        <begin position="285"/>
        <end position="478"/>
    </location>
</feature>
<dbReference type="SUPFAM" id="SSF52016">
    <property type="entry name" value="LeuD/IlvD-like"/>
    <property type="match status" value="1"/>
</dbReference>
<reference evidence="13" key="1">
    <citation type="submission" date="2023-03" db="EMBL/GenBank/DDBJ databases">
        <authorList>
            <person name="Steffen K."/>
            <person name="Cardenas P."/>
        </authorList>
    </citation>
    <scope>NUCLEOTIDE SEQUENCE</scope>
</reference>
<feature type="domain" description="Dihydroxy-acid/6-phosphogluconate dehydratase N-terminal" evidence="11">
    <location>
        <begin position="7"/>
        <end position="274"/>
    </location>
</feature>
<gene>
    <name evidence="13" type="ORF">GBAR_LOCUS10400</name>
</gene>
<evidence type="ECO:0000256" key="8">
    <source>
        <dbReference type="ARBA" id="ARBA00029437"/>
    </source>
</evidence>
<comment type="similarity">
    <text evidence="1">Belongs to the IlvD/Edd family.</text>
</comment>
<comment type="pathway">
    <text evidence="7">Amino-acid biosynthesis; L-valine biosynthesis; L-valine from pyruvate: step 3/4.</text>
</comment>
<evidence type="ECO:0000256" key="10">
    <source>
        <dbReference type="ARBA" id="ARBA00052865"/>
    </source>
</evidence>
<dbReference type="PROSITE" id="PS00886">
    <property type="entry name" value="ILVD_EDD_1"/>
    <property type="match status" value="1"/>
</dbReference>
<dbReference type="FunFam" id="3.50.30.80:FF:000001">
    <property type="entry name" value="Dihydroxy-acid dehydratase"/>
    <property type="match status" value="1"/>
</dbReference>
<evidence type="ECO:0000313" key="13">
    <source>
        <dbReference type="EMBL" id="CAI8017045.1"/>
    </source>
</evidence>
<protein>
    <recommendedName>
        <fullName evidence="9">dihydroxy-acid dehydratase</fullName>
        <ecNumber evidence="9">4.2.1.9</ecNumber>
    </recommendedName>
</protein>
<keyword evidence="4" id="KW-0411">Iron-sulfur</keyword>
<dbReference type="Gene3D" id="3.50.30.80">
    <property type="entry name" value="IlvD/EDD C-terminal domain-like"/>
    <property type="match status" value="1"/>
</dbReference>
<evidence type="ECO:0000259" key="12">
    <source>
        <dbReference type="Pfam" id="PF24877"/>
    </source>
</evidence>
<comment type="catalytic activity">
    <reaction evidence="10">
        <text>(2R,3R)-2,3-dihydroxy-3-methylpentanoate = (S)-3-methyl-2-oxopentanoate + H2O</text>
        <dbReference type="Rhea" id="RHEA:27694"/>
        <dbReference type="ChEBI" id="CHEBI:15377"/>
        <dbReference type="ChEBI" id="CHEBI:35146"/>
        <dbReference type="ChEBI" id="CHEBI:49258"/>
        <dbReference type="EC" id="4.2.1.9"/>
    </reaction>
    <physiologicalReaction direction="left-to-right" evidence="10">
        <dbReference type="Rhea" id="RHEA:27695"/>
    </physiologicalReaction>
</comment>
<dbReference type="InterPro" id="IPR042096">
    <property type="entry name" value="Dihydro-acid_dehy_C"/>
</dbReference>
<accession>A0AA35RSR0</accession>
<evidence type="ECO:0000256" key="5">
    <source>
        <dbReference type="ARBA" id="ARBA00023239"/>
    </source>
</evidence>
<evidence type="ECO:0000256" key="3">
    <source>
        <dbReference type="ARBA" id="ARBA00023004"/>
    </source>
</evidence>
<dbReference type="NCBIfam" id="NF004784">
    <property type="entry name" value="PRK06131.1"/>
    <property type="match status" value="1"/>
</dbReference>
<sequence length="489" mass="52896">MEFPVMSLGEYNMRPTTMLFRNLMSMDVEESIRANPLDGVVLLGGCDKTTPALLMGAASADIPAILVTGGPQLKGNWRGEELGSCTDCRRYHTELRAGSITEEQWAELQNSIVRSPGHCMVMGTASTMASMGESLGIALPGNAAIPAVDSRRAQLAEASGRQIMAAVEQDLRPSKIMTQEAFENAIRTLHALGGSTNAIIHLTAIAGRLGIELPLTLFDELSRTTPFILNLKPSGEFLMEDFFYAGGLPALLSELRPLLHMDAMTVTGRTLGENVSGTINHNPDLIRSLDEPLNSEGGLAVVYGSLAPSGAVIKPTAASPDLLTHRGRALVFDDHDDMEHRIDVPDLDVNPEDVLVMRNAGPQGGPGMPEWGFLPLPKKLLQRGIRDMVRLSDARMSGTAFGTVVVHVTPESASGSPLAAVRDGDIIELDVANRRLDLMVDEREVQRRLAEVPPQKPHFTRGYGAMYSQHVMQADKGCDFDFLRAEELG</sequence>
<keyword evidence="5" id="KW-0456">Lyase</keyword>
<comment type="catalytic activity">
    <reaction evidence="6">
        <text>(2R)-2,3-dihydroxy-3-methylbutanoate = 3-methyl-2-oxobutanoate + H2O</text>
        <dbReference type="Rhea" id="RHEA:24809"/>
        <dbReference type="ChEBI" id="CHEBI:11851"/>
        <dbReference type="ChEBI" id="CHEBI:15377"/>
        <dbReference type="ChEBI" id="CHEBI:49072"/>
        <dbReference type="EC" id="4.2.1.9"/>
    </reaction>
    <physiologicalReaction direction="left-to-right" evidence="6">
        <dbReference type="Rhea" id="RHEA:24810"/>
    </physiologicalReaction>
</comment>
<dbReference type="InterPro" id="IPR000581">
    <property type="entry name" value="ILV_EDD_N"/>
</dbReference>